<keyword evidence="2" id="KW-1185">Reference proteome</keyword>
<accession>A0ABD3CX18</accession>
<protein>
    <submittedName>
        <fullName evidence="1">Uncharacterized protein</fullName>
    </submittedName>
</protein>
<gene>
    <name evidence="1" type="ORF">CASFOL_022967</name>
</gene>
<dbReference type="Proteomes" id="UP001632038">
    <property type="component" value="Unassembled WGS sequence"/>
</dbReference>
<dbReference type="EMBL" id="JAVIJP010000031">
    <property type="protein sequence ID" value="KAL3633205.1"/>
    <property type="molecule type" value="Genomic_DNA"/>
</dbReference>
<evidence type="ECO:0000313" key="2">
    <source>
        <dbReference type="Proteomes" id="UP001632038"/>
    </source>
</evidence>
<sequence length="45" mass="5070">MCISSSTQPSDVIAVSKGLYGDPQFRIQRLHVEARTLEGYRGFRV</sequence>
<name>A0ABD3CX18_9LAMI</name>
<proteinExistence type="predicted"/>
<comment type="caution">
    <text evidence="1">The sequence shown here is derived from an EMBL/GenBank/DDBJ whole genome shotgun (WGS) entry which is preliminary data.</text>
</comment>
<organism evidence="1 2">
    <name type="scientific">Castilleja foliolosa</name>
    <dbReference type="NCBI Taxonomy" id="1961234"/>
    <lineage>
        <taxon>Eukaryota</taxon>
        <taxon>Viridiplantae</taxon>
        <taxon>Streptophyta</taxon>
        <taxon>Embryophyta</taxon>
        <taxon>Tracheophyta</taxon>
        <taxon>Spermatophyta</taxon>
        <taxon>Magnoliopsida</taxon>
        <taxon>eudicotyledons</taxon>
        <taxon>Gunneridae</taxon>
        <taxon>Pentapetalae</taxon>
        <taxon>asterids</taxon>
        <taxon>lamiids</taxon>
        <taxon>Lamiales</taxon>
        <taxon>Orobanchaceae</taxon>
        <taxon>Pedicularideae</taxon>
        <taxon>Castillejinae</taxon>
        <taxon>Castilleja</taxon>
    </lineage>
</organism>
<evidence type="ECO:0000313" key="1">
    <source>
        <dbReference type="EMBL" id="KAL3633205.1"/>
    </source>
</evidence>
<dbReference type="AlphaFoldDB" id="A0ABD3CX18"/>
<reference evidence="2" key="1">
    <citation type="journal article" date="2024" name="IScience">
        <title>Strigolactones Initiate the Formation of Haustorium-like Structures in Castilleja.</title>
        <authorList>
            <person name="Buerger M."/>
            <person name="Peterson D."/>
            <person name="Chory J."/>
        </authorList>
    </citation>
    <scope>NUCLEOTIDE SEQUENCE [LARGE SCALE GENOMIC DNA]</scope>
</reference>